<dbReference type="SUPFAM" id="SSF53613">
    <property type="entry name" value="Ribokinase-like"/>
    <property type="match status" value="1"/>
</dbReference>
<reference evidence="1 2" key="1">
    <citation type="submission" date="2019-12" db="EMBL/GenBank/DDBJ databases">
        <authorList>
            <person name="Kim Y.S."/>
        </authorList>
    </citation>
    <scope>NUCLEOTIDE SEQUENCE [LARGE SCALE GENOMIC DNA]</scope>
    <source>
        <strain evidence="1 2">MMS17-SY077</strain>
    </source>
</reference>
<accession>A0A6I4P136</accession>
<dbReference type="AlphaFoldDB" id="A0A6I4P136"/>
<dbReference type="Gene3D" id="3.40.1190.20">
    <property type="match status" value="1"/>
</dbReference>
<dbReference type="RefSeq" id="WP_160426718.1">
    <property type="nucleotide sequence ID" value="NZ_WSTA01000098.1"/>
</dbReference>
<name>A0A6I4P136_9MICO</name>
<evidence type="ECO:0000313" key="1">
    <source>
        <dbReference type="EMBL" id="MWC00072.1"/>
    </source>
</evidence>
<organism evidence="1 2">
    <name type="scientific">Agromyces seonyuensis</name>
    <dbReference type="NCBI Taxonomy" id="2662446"/>
    <lineage>
        <taxon>Bacteria</taxon>
        <taxon>Bacillati</taxon>
        <taxon>Actinomycetota</taxon>
        <taxon>Actinomycetes</taxon>
        <taxon>Micrococcales</taxon>
        <taxon>Microbacteriaceae</taxon>
        <taxon>Agromyces</taxon>
    </lineage>
</organism>
<dbReference type="Proteomes" id="UP000438182">
    <property type="component" value="Unassembled WGS sequence"/>
</dbReference>
<protein>
    <submittedName>
        <fullName evidence="1">Uncharacterized protein</fullName>
    </submittedName>
</protein>
<proteinExistence type="predicted"/>
<keyword evidence="2" id="KW-1185">Reference proteome</keyword>
<dbReference type="EMBL" id="WSTA01000098">
    <property type="protein sequence ID" value="MWC00072.1"/>
    <property type="molecule type" value="Genomic_DNA"/>
</dbReference>
<gene>
    <name evidence="1" type="ORF">GB864_16115</name>
</gene>
<dbReference type="InterPro" id="IPR029056">
    <property type="entry name" value="Ribokinase-like"/>
</dbReference>
<evidence type="ECO:0000313" key="2">
    <source>
        <dbReference type="Proteomes" id="UP000438182"/>
    </source>
</evidence>
<comment type="caution">
    <text evidence="1">The sequence shown here is derived from an EMBL/GenBank/DDBJ whole genome shotgun (WGS) entry which is preliminary data.</text>
</comment>
<sequence>MFDTAEIRAAEPLVLRADRPEAAPESAAVWVPQLCATGTSARVIHVSGLAPRTYTAFAALLGACESRAFGDVLVSVDATGAAPLLDSVVVDRLRRLASAADILFIGADTARAVWGSHGHIAGRPEAPRHVVVGDPRRGASEYCDDGVTVVPFGPEAISGALVYDPYGEAFVDGWYAALLDGTGPLLRLARAHEAAAAAAVLGVPAVG</sequence>